<protein>
    <recommendedName>
        <fullName evidence="2">DUF5709 domain-containing protein</fullName>
    </recommendedName>
</protein>
<dbReference type="InterPro" id="IPR043763">
    <property type="entry name" value="DUF5709"/>
</dbReference>
<feature type="region of interest" description="Disordered" evidence="1">
    <location>
        <begin position="100"/>
        <end position="155"/>
    </location>
</feature>
<feature type="compositionally biased region" description="Basic and acidic residues" evidence="1">
    <location>
        <begin position="145"/>
        <end position="155"/>
    </location>
</feature>
<reference evidence="3" key="1">
    <citation type="submission" date="2023-02" db="EMBL/GenBank/DDBJ databases">
        <title>Actinomadura rubrobrunea NBRC 14622.</title>
        <authorList>
            <person name="Ichikawa N."/>
            <person name="Sato H."/>
            <person name="Tonouchi N."/>
        </authorList>
    </citation>
    <scope>NUCLEOTIDE SEQUENCE</scope>
    <source>
        <strain evidence="3">NBRC 14622</strain>
    </source>
</reference>
<dbReference type="Proteomes" id="UP001165124">
    <property type="component" value="Unassembled WGS sequence"/>
</dbReference>
<keyword evidence="4" id="KW-1185">Reference proteome</keyword>
<comment type="caution">
    <text evidence="3">The sequence shown here is derived from an EMBL/GenBank/DDBJ whole genome shotgun (WGS) entry which is preliminary data.</text>
</comment>
<evidence type="ECO:0000259" key="2">
    <source>
        <dbReference type="Pfam" id="PF18970"/>
    </source>
</evidence>
<feature type="region of interest" description="Disordered" evidence="1">
    <location>
        <begin position="1"/>
        <end position="73"/>
    </location>
</feature>
<dbReference type="EMBL" id="BSRZ01000009">
    <property type="protein sequence ID" value="GLW65598.1"/>
    <property type="molecule type" value="Genomic_DNA"/>
</dbReference>
<proteinExistence type="predicted"/>
<dbReference type="Pfam" id="PF18970">
    <property type="entry name" value="DUF5709"/>
    <property type="match status" value="1"/>
</dbReference>
<gene>
    <name evidence="3" type="ORF">Arub01_38420</name>
</gene>
<evidence type="ECO:0000313" key="4">
    <source>
        <dbReference type="Proteomes" id="UP001165124"/>
    </source>
</evidence>
<feature type="domain" description="DUF5709" evidence="2">
    <location>
        <begin position="110"/>
        <end position="155"/>
    </location>
</feature>
<organism evidence="3 4">
    <name type="scientific">Actinomadura rubrobrunea</name>
    <dbReference type="NCBI Taxonomy" id="115335"/>
    <lineage>
        <taxon>Bacteria</taxon>
        <taxon>Bacillati</taxon>
        <taxon>Actinomycetota</taxon>
        <taxon>Actinomycetes</taxon>
        <taxon>Streptosporangiales</taxon>
        <taxon>Thermomonosporaceae</taxon>
        <taxon>Actinomadura</taxon>
    </lineage>
</organism>
<name>A0A9W6UX02_9ACTN</name>
<accession>A0A9W6UX02</accession>
<dbReference type="AlphaFoldDB" id="A0A9W6UX02"/>
<sequence length="155" mass="16896">MRQTAGNGGEIEETTPPAKGDAMTEDIAGGDPERRYTSSPEDEGIPDLQDGTPGQRWAEDPQEAAVPGDRPMALDEFGMTEEEMRQGESLDMRLAREEPDIAEAPPDEPYRPAGRIVEEDEGVRPDTEDEAVAYDVGPDGGGYSAEERAMRIEDE</sequence>
<evidence type="ECO:0000313" key="3">
    <source>
        <dbReference type="EMBL" id="GLW65598.1"/>
    </source>
</evidence>
<evidence type="ECO:0000256" key="1">
    <source>
        <dbReference type="SAM" id="MobiDB-lite"/>
    </source>
</evidence>